<evidence type="ECO:0000256" key="7">
    <source>
        <dbReference type="ARBA" id="ARBA00022968"/>
    </source>
</evidence>
<keyword evidence="12" id="KW-0119">Carbohydrate metabolism</keyword>
<keyword evidence="8" id="KW-1133">Transmembrane helix</keyword>
<comment type="similarity">
    <text evidence="3">Belongs to the glycosyltransferase GT106 family.</text>
</comment>
<keyword evidence="4 14" id="KW-0328">Glycosyltransferase</keyword>
<gene>
    <name evidence="14" type="primary">OFUT3_0</name>
    <name evidence="14" type="ORF">CK203_098496</name>
</gene>
<dbReference type="Proteomes" id="UP000288805">
    <property type="component" value="Unassembled WGS sequence"/>
</dbReference>
<keyword evidence="5 14" id="KW-0808">Transferase</keyword>
<dbReference type="GO" id="GO:0006004">
    <property type="term" value="P:fucose metabolic process"/>
    <property type="evidence" value="ECO:0007669"/>
    <property type="project" value="UniProtKB-KW"/>
</dbReference>
<dbReference type="AlphaFoldDB" id="A0A438D151"/>
<keyword evidence="9" id="KW-0472">Membrane</keyword>
<dbReference type="PANTHER" id="PTHR31741:SF51">
    <property type="entry name" value="RHAMNOGALACTURONAN I RHAMNOSYLTRANSFERASE 1"/>
    <property type="match status" value="1"/>
</dbReference>
<reference evidence="14 15" key="1">
    <citation type="journal article" date="2018" name="PLoS Genet.">
        <title>Population sequencing reveals clonal diversity and ancestral inbreeding in the grapevine cultivar Chardonnay.</title>
        <authorList>
            <person name="Roach M.J."/>
            <person name="Johnson D.L."/>
            <person name="Bohlmann J."/>
            <person name="van Vuuren H.J."/>
            <person name="Jones S.J."/>
            <person name="Pretorius I.S."/>
            <person name="Schmidt S.A."/>
            <person name="Borneman A.R."/>
        </authorList>
    </citation>
    <scope>NUCLEOTIDE SEQUENCE [LARGE SCALE GENOMIC DNA]</scope>
    <source>
        <strain evidence="15">cv. Chardonnay</strain>
        <tissue evidence="14">Leaf</tissue>
    </source>
</reference>
<evidence type="ECO:0000313" key="14">
    <source>
        <dbReference type="EMBL" id="RVW29176.1"/>
    </source>
</evidence>
<comment type="subcellular location">
    <subcellularLocation>
        <location evidence="1">Membrane</location>
        <topology evidence="1">Single-pass type II membrane protein</topology>
    </subcellularLocation>
</comment>
<protein>
    <recommendedName>
        <fullName evidence="13">O-fucosyltransferase family protein</fullName>
    </recommendedName>
</protein>
<evidence type="ECO:0000256" key="1">
    <source>
        <dbReference type="ARBA" id="ARBA00004606"/>
    </source>
</evidence>
<dbReference type="PANTHER" id="PTHR31741">
    <property type="entry name" value="OS02G0726500 PROTEIN-RELATED"/>
    <property type="match status" value="1"/>
</dbReference>
<evidence type="ECO:0000256" key="4">
    <source>
        <dbReference type="ARBA" id="ARBA00022676"/>
    </source>
</evidence>
<evidence type="ECO:0000256" key="3">
    <source>
        <dbReference type="ARBA" id="ARBA00007737"/>
    </source>
</evidence>
<name>A0A438D151_VITVI</name>
<accession>A0A438D151</accession>
<dbReference type="InterPro" id="IPR019378">
    <property type="entry name" value="GDP-Fuc_O-FucTrfase"/>
</dbReference>
<evidence type="ECO:0000256" key="5">
    <source>
        <dbReference type="ARBA" id="ARBA00022679"/>
    </source>
</evidence>
<dbReference type="Pfam" id="PF10250">
    <property type="entry name" value="O-FucT"/>
    <property type="match status" value="1"/>
</dbReference>
<keyword evidence="7" id="KW-0735">Signal-anchor</keyword>
<evidence type="ECO:0000256" key="10">
    <source>
        <dbReference type="ARBA" id="ARBA00023180"/>
    </source>
</evidence>
<keyword evidence="6" id="KW-0812">Transmembrane</keyword>
<evidence type="ECO:0000313" key="15">
    <source>
        <dbReference type="Proteomes" id="UP000288805"/>
    </source>
</evidence>
<evidence type="ECO:0000256" key="6">
    <source>
        <dbReference type="ARBA" id="ARBA00022692"/>
    </source>
</evidence>
<dbReference type="GO" id="GO:0016020">
    <property type="term" value="C:membrane"/>
    <property type="evidence" value="ECO:0007669"/>
    <property type="project" value="UniProtKB-SubCell"/>
</dbReference>
<evidence type="ECO:0000256" key="13">
    <source>
        <dbReference type="ARBA" id="ARBA00030350"/>
    </source>
</evidence>
<comment type="caution">
    <text evidence="14">The sequence shown here is derived from an EMBL/GenBank/DDBJ whole genome shotgun (WGS) entry which is preliminary data.</text>
</comment>
<dbReference type="EMBL" id="QGNW01001859">
    <property type="protein sequence ID" value="RVW29176.1"/>
    <property type="molecule type" value="Genomic_DNA"/>
</dbReference>
<proteinExistence type="inferred from homology"/>
<organism evidence="14 15">
    <name type="scientific">Vitis vinifera</name>
    <name type="common">Grape</name>
    <dbReference type="NCBI Taxonomy" id="29760"/>
    <lineage>
        <taxon>Eukaryota</taxon>
        <taxon>Viridiplantae</taxon>
        <taxon>Streptophyta</taxon>
        <taxon>Embryophyta</taxon>
        <taxon>Tracheophyta</taxon>
        <taxon>Spermatophyta</taxon>
        <taxon>Magnoliopsida</taxon>
        <taxon>eudicotyledons</taxon>
        <taxon>Gunneridae</taxon>
        <taxon>Pentapetalae</taxon>
        <taxon>rosids</taxon>
        <taxon>Vitales</taxon>
        <taxon>Vitaceae</taxon>
        <taxon>Viteae</taxon>
        <taxon>Vitis</taxon>
    </lineage>
</organism>
<evidence type="ECO:0000256" key="12">
    <source>
        <dbReference type="ARBA" id="ARBA00023277"/>
    </source>
</evidence>
<keyword evidence="11" id="KW-0294">Fucose metabolism</keyword>
<comment type="pathway">
    <text evidence="2">Glycan metabolism.</text>
</comment>
<evidence type="ECO:0000256" key="9">
    <source>
        <dbReference type="ARBA" id="ARBA00023136"/>
    </source>
</evidence>
<evidence type="ECO:0000256" key="2">
    <source>
        <dbReference type="ARBA" id="ARBA00004881"/>
    </source>
</evidence>
<dbReference type="GO" id="GO:0016757">
    <property type="term" value="F:glycosyltransferase activity"/>
    <property type="evidence" value="ECO:0007669"/>
    <property type="project" value="UniProtKB-KW"/>
</dbReference>
<evidence type="ECO:0000256" key="8">
    <source>
        <dbReference type="ARBA" id="ARBA00022989"/>
    </source>
</evidence>
<sequence>MTTFFLILPLFSKYKVIQFNKTDARLANNGLPLDLQKLRCRVNFQALKFTPQIEALGHKLVHILQEKGPFVALHLRYEMDMLAFSGCTHGCTEEEAEELKQMRNWWEGYSVQGSCSHILAMKLKALKQDLKTWNKEVLGNVTTKKLEALALLRLWDAKERERALIVEETEHADSAVFSEEEVPEALSNVCEDKASGPDGFPWAKEGGFINGFLIRGRNGVGVEVSHLLFVDDTLILCDASKENLEYLSWVFMWFEACFELKINLGKSEMIPIGNVPNLEELAEVLGWKVGAIPTTYLGLPLRAPFKFSEIWERVEERFQKRLAWWKRR</sequence>
<evidence type="ECO:0000256" key="11">
    <source>
        <dbReference type="ARBA" id="ARBA00023253"/>
    </source>
</evidence>
<keyword evidence="10" id="KW-0325">Glycoprotein</keyword>